<dbReference type="InterPro" id="IPR000916">
    <property type="entry name" value="Bet_v_I/MLP"/>
</dbReference>
<dbReference type="SUPFAM" id="SSF55961">
    <property type="entry name" value="Bet v1-like"/>
    <property type="match status" value="4"/>
</dbReference>
<feature type="domain" description="Bet v I/Major latex protein" evidence="6">
    <location>
        <begin position="284"/>
        <end position="401"/>
    </location>
</feature>
<protein>
    <recommendedName>
        <fullName evidence="4">Major allergen Mal d 1</fullName>
    </recommendedName>
    <alternativeName>
        <fullName evidence="5">Allergen Mal d I</fullName>
    </alternativeName>
</protein>
<dbReference type="EMBL" id="RDQH01000339">
    <property type="protein sequence ID" value="RXH80188.1"/>
    <property type="molecule type" value="Genomic_DNA"/>
</dbReference>
<dbReference type="GO" id="GO:0010427">
    <property type="term" value="F:abscisic acid binding"/>
    <property type="evidence" value="ECO:0007669"/>
    <property type="project" value="InterPro"/>
</dbReference>
<feature type="domain" description="Bet v I/Major latex protein" evidence="6">
    <location>
        <begin position="1"/>
        <end position="133"/>
    </location>
</feature>
<evidence type="ECO:0000256" key="2">
    <source>
        <dbReference type="ARBA" id="ARBA00022821"/>
    </source>
</evidence>
<dbReference type="PANTHER" id="PTHR31213:SF55">
    <property type="entry name" value="STRESS-INDUCED PROTEIN SAM22"/>
    <property type="match status" value="1"/>
</dbReference>
<keyword evidence="3" id="KW-0568">Pathogenesis-related protein</keyword>
<dbReference type="GO" id="GO:0005634">
    <property type="term" value="C:nucleus"/>
    <property type="evidence" value="ECO:0007669"/>
    <property type="project" value="TreeGrafter"/>
</dbReference>
<proteinExistence type="inferred from homology"/>
<evidence type="ECO:0000256" key="3">
    <source>
        <dbReference type="ARBA" id="ARBA00023265"/>
    </source>
</evidence>
<dbReference type="PANTHER" id="PTHR31213">
    <property type="entry name" value="OS08G0374000 PROTEIN-RELATED"/>
    <property type="match status" value="1"/>
</dbReference>
<dbReference type="PRINTS" id="PR00634">
    <property type="entry name" value="BETALLERGEN"/>
</dbReference>
<dbReference type="InterPro" id="IPR050279">
    <property type="entry name" value="Plant_def-hormone_signal"/>
</dbReference>
<dbReference type="PROSITE" id="PS00451">
    <property type="entry name" value="PATHOGENESIS_BETVI"/>
    <property type="match status" value="4"/>
</dbReference>
<evidence type="ECO:0000313" key="8">
    <source>
        <dbReference type="Proteomes" id="UP000290289"/>
    </source>
</evidence>
<organism evidence="7 8">
    <name type="scientific">Malus domestica</name>
    <name type="common">Apple</name>
    <name type="synonym">Pyrus malus</name>
    <dbReference type="NCBI Taxonomy" id="3750"/>
    <lineage>
        <taxon>Eukaryota</taxon>
        <taxon>Viridiplantae</taxon>
        <taxon>Streptophyta</taxon>
        <taxon>Embryophyta</taxon>
        <taxon>Tracheophyta</taxon>
        <taxon>Spermatophyta</taxon>
        <taxon>Magnoliopsida</taxon>
        <taxon>eudicotyledons</taxon>
        <taxon>Gunneridae</taxon>
        <taxon>Pentapetalae</taxon>
        <taxon>rosids</taxon>
        <taxon>fabids</taxon>
        <taxon>Rosales</taxon>
        <taxon>Rosaceae</taxon>
        <taxon>Amygdaloideae</taxon>
        <taxon>Maleae</taxon>
        <taxon>Malus</taxon>
    </lineage>
</organism>
<evidence type="ECO:0000256" key="1">
    <source>
        <dbReference type="ARBA" id="ARBA00009744"/>
    </source>
</evidence>
<dbReference type="GO" id="GO:0038023">
    <property type="term" value="F:signaling receptor activity"/>
    <property type="evidence" value="ECO:0007669"/>
    <property type="project" value="InterPro"/>
</dbReference>
<dbReference type="InterPro" id="IPR024949">
    <property type="entry name" value="Bet_v_I_allergen"/>
</dbReference>
<dbReference type="Gene3D" id="3.30.530.20">
    <property type="match status" value="4"/>
</dbReference>
<reference evidence="7 8" key="1">
    <citation type="submission" date="2018-10" db="EMBL/GenBank/DDBJ databases">
        <title>A high-quality apple genome assembly.</title>
        <authorList>
            <person name="Hu J."/>
        </authorList>
    </citation>
    <scope>NUCLEOTIDE SEQUENCE [LARGE SCALE GENOMIC DNA]</scope>
    <source>
        <strain evidence="8">cv. HFTH1</strain>
        <tissue evidence="7">Young leaf</tissue>
    </source>
</reference>
<comment type="similarity">
    <text evidence="1">Belongs to the BetVI family.</text>
</comment>
<evidence type="ECO:0000256" key="4">
    <source>
        <dbReference type="ARBA" id="ARBA00071156"/>
    </source>
</evidence>
<keyword evidence="8" id="KW-1185">Reference proteome</keyword>
<keyword evidence="2" id="KW-0611">Plant defense</keyword>
<dbReference type="GO" id="GO:0006952">
    <property type="term" value="P:defense response"/>
    <property type="evidence" value="ECO:0007669"/>
    <property type="project" value="UniProtKB-KW"/>
</dbReference>
<dbReference type="CDD" id="cd07816">
    <property type="entry name" value="Bet_v1-like"/>
    <property type="match status" value="4"/>
</dbReference>
<comment type="caution">
    <text evidence="7">The sequence shown here is derived from an EMBL/GenBank/DDBJ whole genome shotgun (WGS) entry which is preliminary data.</text>
</comment>
<evidence type="ECO:0000313" key="7">
    <source>
        <dbReference type="EMBL" id="RXH80188.1"/>
    </source>
</evidence>
<dbReference type="Pfam" id="PF00407">
    <property type="entry name" value="Bet_v_1"/>
    <property type="match status" value="4"/>
</dbReference>
<dbReference type="GO" id="GO:0009738">
    <property type="term" value="P:abscisic acid-activated signaling pathway"/>
    <property type="evidence" value="ECO:0007669"/>
    <property type="project" value="InterPro"/>
</dbReference>
<evidence type="ECO:0000256" key="5">
    <source>
        <dbReference type="ARBA" id="ARBA00078490"/>
    </source>
</evidence>
<name>A0A498I8U2_MALDO</name>
<dbReference type="GO" id="GO:0005737">
    <property type="term" value="C:cytoplasm"/>
    <property type="evidence" value="ECO:0007669"/>
    <property type="project" value="TreeGrafter"/>
</dbReference>
<dbReference type="FunFam" id="3.30.530.20:FF:000007">
    <property type="entry name" value="Major pollen allergen Bet v 1-A"/>
    <property type="match status" value="4"/>
</dbReference>
<gene>
    <name evidence="7" type="ORF">DVH24_041335</name>
</gene>
<feature type="domain" description="Bet v I/Major latex protein" evidence="6">
    <location>
        <begin position="147"/>
        <end position="275"/>
    </location>
</feature>
<dbReference type="Proteomes" id="UP000290289">
    <property type="component" value="Chromosome 13"/>
</dbReference>
<dbReference type="GO" id="GO:0004864">
    <property type="term" value="F:protein phosphatase inhibitor activity"/>
    <property type="evidence" value="ECO:0007669"/>
    <property type="project" value="InterPro"/>
</dbReference>
<evidence type="ECO:0000259" key="6">
    <source>
        <dbReference type="Pfam" id="PF00407"/>
    </source>
</evidence>
<dbReference type="AlphaFoldDB" id="A0A498I8U2"/>
<feature type="domain" description="Bet v I/Major latex protein" evidence="6">
    <location>
        <begin position="416"/>
        <end position="569"/>
    </location>
</feature>
<dbReference type="InterPro" id="IPR023393">
    <property type="entry name" value="START-like_dom_sf"/>
</dbReference>
<accession>A0A498I8U2</accession>
<sequence length="574" mass="62936">MGVFTYESEFTSVIPPARLFNAFVLDADNLIPKIAPQAVKSAEILEGDGGVGTIKKINFGEGSTYSYVKHRIDGVDKENFVYKYSVIEGDAISETIEKISYETKLVASGSGSVIKSTSHYHTKGDVEIKEEHVKAGKEKASHLFKIMGVFIYESEFTSVIPPARLFNAFVLDADNLIPKIAPQAVKSAEILEGDGGVGTIKKINFGEGSTYSYVKHRIDGVDKENFVYKYSVIEGDAISETIEKISYETKLVASGSGSVIKSTSHYHTKGDVEIKEEHFTSIIPPARLFNAFVLDADNLIPKIAPQAVKSAEILEGDGGVGTIKKINFGEGSTYSYVKHRIDGVDKDNFVYKYSVIEGDAISETIEKISYETKLVASGSGSVIKSTSHYHTKGDVEIKEEHVKAGKEKASHLFKIMGVFTYESEFTSVIPPARLFNAFVLDADNLIPKIAPQAVKSAEILEGDGGVGTIKKINFGEGSTYSYVKHRIDGVDKDNFVYKYSVIEGDAISETIEKISYETKLVAASSGSVIKSTSHYHTKGDVEIKEEHVKAGKEKASHLFKLIENYLLEHQDAYN</sequence>